<dbReference type="GO" id="GO:0005737">
    <property type="term" value="C:cytoplasm"/>
    <property type="evidence" value="ECO:0007669"/>
    <property type="project" value="UniProtKB-SubCell"/>
</dbReference>
<keyword evidence="4 5" id="KW-0143">Chaperone</keyword>
<dbReference type="GO" id="GO:0042274">
    <property type="term" value="P:ribosomal small subunit biogenesis"/>
    <property type="evidence" value="ECO:0007669"/>
    <property type="project" value="UniProtKB-UniRule"/>
</dbReference>
<comment type="similarity">
    <text evidence="5">Belongs to the RimM family.</text>
</comment>
<dbReference type="EMBL" id="QJJX01000006">
    <property type="protein sequence ID" value="PXX23391.1"/>
    <property type="molecule type" value="Genomic_DNA"/>
</dbReference>
<name>A0A318IFG1_9BACT</name>
<dbReference type="InterPro" id="IPR036976">
    <property type="entry name" value="RimM_N_sf"/>
</dbReference>
<dbReference type="InterPro" id="IPR011961">
    <property type="entry name" value="RimM"/>
</dbReference>
<keyword evidence="9" id="KW-1185">Reference proteome</keyword>
<dbReference type="GO" id="GO:0005840">
    <property type="term" value="C:ribosome"/>
    <property type="evidence" value="ECO:0007669"/>
    <property type="project" value="InterPro"/>
</dbReference>
<dbReference type="GO" id="GO:0006364">
    <property type="term" value="P:rRNA processing"/>
    <property type="evidence" value="ECO:0007669"/>
    <property type="project" value="UniProtKB-UniRule"/>
</dbReference>
<accession>A0A318IFG1</accession>
<evidence type="ECO:0000259" key="7">
    <source>
        <dbReference type="Pfam" id="PF24986"/>
    </source>
</evidence>
<dbReference type="Proteomes" id="UP000248314">
    <property type="component" value="Unassembled WGS sequence"/>
</dbReference>
<comment type="subcellular location">
    <subcellularLocation>
        <location evidence="5">Cytoplasm</location>
    </subcellularLocation>
</comment>
<dbReference type="Pfam" id="PF01782">
    <property type="entry name" value="RimM"/>
    <property type="match status" value="1"/>
</dbReference>
<evidence type="ECO:0000256" key="5">
    <source>
        <dbReference type="HAMAP-Rule" id="MF_00014"/>
    </source>
</evidence>
<dbReference type="PANTHER" id="PTHR33692:SF1">
    <property type="entry name" value="RIBOSOME MATURATION FACTOR RIMM"/>
    <property type="match status" value="1"/>
</dbReference>
<dbReference type="Gene3D" id="2.40.30.60">
    <property type="entry name" value="RimM"/>
    <property type="match status" value="1"/>
</dbReference>
<organism evidence="8 9">
    <name type="scientific">Hoylesella shahii DSM 15611 = JCM 12083</name>
    <dbReference type="NCBI Taxonomy" id="1122991"/>
    <lineage>
        <taxon>Bacteria</taxon>
        <taxon>Pseudomonadati</taxon>
        <taxon>Bacteroidota</taxon>
        <taxon>Bacteroidia</taxon>
        <taxon>Bacteroidales</taxon>
        <taxon>Prevotellaceae</taxon>
        <taxon>Hoylesella</taxon>
    </lineage>
</organism>
<dbReference type="STRING" id="1122991.GCA_000613445_02860"/>
<evidence type="ECO:0000313" key="9">
    <source>
        <dbReference type="Proteomes" id="UP000248314"/>
    </source>
</evidence>
<dbReference type="OrthoDB" id="9810331at2"/>
<comment type="domain">
    <text evidence="5">The PRC barrel domain binds ribosomal protein uS19.</text>
</comment>
<dbReference type="InterPro" id="IPR011033">
    <property type="entry name" value="PRC_barrel-like_sf"/>
</dbReference>
<evidence type="ECO:0000256" key="4">
    <source>
        <dbReference type="ARBA" id="ARBA00023186"/>
    </source>
</evidence>
<evidence type="ECO:0000313" key="8">
    <source>
        <dbReference type="EMBL" id="PXX23391.1"/>
    </source>
</evidence>
<protein>
    <recommendedName>
        <fullName evidence="5">Ribosome maturation factor RimM</fullName>
    </recommendedName>
</protein>
<dbReference type="GO" id="GO:0043022">
    <property type="term" value="F:ribosome binding"/>
    <property type="evidence" value="ECO:0007669"/>
    <property type="project" value="InterPro"/>
</dbReference>
<dbReference type="HAMAP" id="MF_00014">
    <property type="entry name" value="Ribosome_mat_RimM"/>
    <property type="match status" value="1"/>
</dbReference>
<evidence type="ECO:0000256" key="1">
    <source>
        <dbReference type="ARBA" id="ARBA00022490"/>
    </source>
</evidence>
<dbReference type="Gene3D" id="2.30.30.240">
    <property type="entry name" value="PRC-barrel domain"/>
    <property type="match status" value="1"/>
</dbReference>
<dbReference type="RefSeq" id="WP_025815403.1">
    <property type="nucleotide sequence ID" value="NZ_BAIZ01000004.1"/>
</dbReference>
<sequence>MCQQPSTRPQWQAENFYKIGKLGKPHGVKGEISFLFDDDIFDRTDADFLALEVDGLLVPFFFEEYRFKGSETALVKFVNIDTQERAKELTGCNVFFPRQAADNAEGELSWAAIVGFTVKDVATKKTLGTILGVDDTTVNTLFEVDTNAAQPLLLPASYDLIAGVDAQKREITMHIPDGILELD</sequence>
<comment type="subunit">
    <text evidence="5">Binds ribosomal protein uS19.</text>
</comment>
<dbReference type="PANTHER" id="PTHR33692">
    <property type="entry name" value="RIBOSOME MATURATION FACTOR RIMM"/>
    <property type="match status" value="1"/>
</dbReference>
<dbReference type="InterPro" id="IPR002676">
    <property type="entry name" value="RimM_N"/>
</dbReference>
<comment type="caution">
    <text evidence="8">The sequence shown here is derived from an EMBL/GenBank/DDBJ whole genome shotgun (WGS) entry which is preliminary data.</text>
</comment>
<keyword evidence="3 5" id="KW-0698">rRNA processing</keyword>
<gene>
    <name evidence="5" type="primary">rimM</name>
    <name evidence="8" type="ORF">EJ73_00740</name>
</gene>
<dbReference type="SUPFAM" id="SSF50447">
    <property type="entry name" value="Translation proteins"/>
    <property type="match status" value="1"/>
</dbReference>
<dbReference type="SUPFAM" id="SSF50346">
    <property type="entry name" value="PRC-barrel domain"/>
    <property type="match status" value="1"/>
</dbReference>
<dbReference type="InterPro" id="IPR009000">
    <property type="entry name" value="Transl_B-barrel_sf"/>
</dbReference>
<evidence type="ECO:0000259" key="6">
    <source>
        <dbReference type="Pfam" id="PF01782"/>
    </source>
</evidence>
<proteinExistence type="inferred from homology"/>
<dbReference type="InterPro" id="IPR056792">
    <property type="entry name" value="PRC_RimM"/>
</dbReference>
<keyword evidence="2 5" id="KW-0690">Ribosome biogenesis</keyword>
<dbReference type="Pfam" id="PF24986">
    <property type="entry name" value="PRC_RimM"/>
    <property type="match status" value="1"/>
</dbReference>
<dbReference type="AlphaFoldDB" id="A0A318IFG1"/>
<keyword evidence="1 5" id="KW-0963">Cytoplasm</keyword>
<comment type="function">
    <text evidence="5">An accessory protein needed during the final step in the assembly of 30S ribosomal subunit, possibly for assembly of the head region. Essential for efficient processing of 16S rRNA. May be needed both before and after RbfA during the maturation of 16S rRNA. It has affinity for free ribosomal 30S subunits but not for 70S ribosomes.</text>
</comment>
<feature type="domain" description="RimM N-terminal" evidence="6">
    <location>
        <begin position="19"/>
        <end position="99"/>
    </location>
</feature>
<evidence type="ECO:0000256" key="2">
    <source>
        <dbReference type="ARBA" id="ARBA00022517"/>
    </source>
</evidence>
<dbReference type="NCBIfam" id="TIGR02273">
    <property type="entry name" value="16S_RimM"/>
    <property type="match status" value="1"/>
</dbReference>
<feature type="domain" description="Ribosome maturation factor RimM PRC barrel" evidence="7">
    <location>
        <begin position="110"/>
        <end position="179"/>
    </location>
</feature>
<reference evidence="8 9" key="1">
    <citation type="submission" date="2018-05" db="EMBL/GenBank/DDBJ databases">
        <title>Genomic Encyclopedia of Type Strains, Phase I: the one thousand microbial genomes (KMG-I) project.</title>
        <authorList>
            <person name="Kyrpides N."/>
        </authorList>
    </citation>
    <scope>NUCLEOTIDE SEQUENCE [LARGE SCALE GENOMIC DNA]</scope>
    <source>
        <strain evidence="8 9">DSM 15611</strain>
    </source>
</reference>
<evidence type="ECO:0000256" key="3">
    <source>
        <dbReference type="ARBA" id="ARBA00022552"/>
    </source>
</evidence>